<dbReference type="GO" id="GO:0030136">
    <property type="term" value="C:clathrin-coated vesicle"/>
    <property type="evidence" value="ECO:0007669"/>
    <property type="project" value="UniProtKB-SubCell"/>
</dbReference>
<dbReference type="Ensembl" id="ENSCSAVT00000004565.1">
    <property type="protein sequence ID" value="ENSCSAVP00000004499.1"/>
    <property type="gene ID" value="ENSCSAVG00000002668.1"/>
</dbReference>
<evidence type="ECO:0000256" key="2">
    <source>
        <dbReference type="ARBA" id="ARBA00004132"/>
    </source>
</evidence>
<dbReference type="Proteomes" id="UP000007875">
    <property type="component" value="Unassembled WGS sequence"/>
</dbReference>
<dbReference type="InterPro" id="IPR055175">
    <property type="entry name" value="ACK/TNK-like_SAM"/>
</dbReference>
<keyword evidence="10 16" id="KW-0067">ATP-binding</keyword>
<dbReference type="CDD" id="cd09539">
    <property type="entry name" value="SAM_TNK-like"/>
    <property type="match status" value="1"/>
</dbReference>
<dbReference type="CDD" id="cd05040">
    <property type="entry name" value="PTKc_Ack_like"/>
    <property type="match status" value="1"/>
</dbReference>
<evidence type="ECO:0000256" key="10">
    <source>
        <dbReference type="ARBA" id="ARBA00022840"/>
    </source>
</evidence>
<dbReference type="FunFam" id="1.10.510.10:FF:000080">
    <property type="entry name" value="Putative activated CDC42 kinase 1"/>
    <property type="match status" value="1"/>
</dbReference>
<dbReference type="AlphaFoldDB" id="H2YGQ0"/>
<comment type="catalytic activity">
    <reaction evidence="14">
        <text>L-threonyl-[protein] + ATP = O-phospho-L-threonyl-[protein] + ADP + H(+)</text>
        <dbReference type="Rhea" id="RHEA:46608"/>
        <dbReference type="Rhea" id="RHEA-COMP:11060"/>
        <dbReference type="Rhea" id="RHEA-COMP:11605"/>
        <dbReference type="ChEBI" id="CHEBI:15378"/>
        <dbReference type="ChEBI" id="CHEBI:30013"/>
        <dbReference type="ChEBI" id="CHEBI:30616"/>
        <dbReference type="ChEBI" id="CHEBI:61977"/>
        <dbReference type="ChEBI" id="CHEBI:456216"/>
        <dbReference type="EC" id="2.7.11.1"/>
    </reaction>
</comment>
<evidence type="ECO:0000256" key="5">
    <source>
        <dbReference type="ARBA" id="ARBA00022527"/>
    </source>
</evidence>
<dbReference type="Gene3D" id="1.10.510.10">
    <property type="entry name" value="Transferase(Phosphotransferase) domain 1"/>
    <property type="match status" value="1"/>
</dbReference>
<evidence type="ECO:0000256" key="11">
    <source>
        <dbReference type="ARBA" id="ARBA00022842"/>
    </source>
</evidence>
<dbReference type="PROSITE" id="PS50011">
    <property type="entry name" value="PROTEIN_KINASE_DOM"/>
    <property type="match status" value="1"/>
</dbReference>
<evidence type="ECO:0000256" key="15">
    <source>
        <dbReference type="ARBA" id="ARBA00060742"/>
    </source>
</evidence>
<dbReference type="PRINTS" id="PR00109">
    <property type="entry name" value="TYRKINASE"/>
</dbReference>
<dbReference type="PANTHER" id="PTHR24418">
    <property type="entry name" value="TYROSINE-PROTEIN KINASE"/>
    <property type="match status" value="1"/>
</dbReference>
<dbReference type="GO" id="GO:0005524">
    <property type="term" value="F:ATP binding"/>
    <property type="evidence" value="ECO:0007669"/>
    <property type="project" value="UniProtKB-UniRule"/>
</dbReference>
<feature type="domain" description="Protein kinase" evidence="17">
    <location>
        <begin position="124"/>
        <end position="410"/>
    </location>
</feature>
<evidence type="ECO:0000259" key="17">
    <source>
        <dbReference type="PROSITE" id="PS50011"/>
    </source>
</evidence>
<protein>
    <recommendedName>
        <fullName evidence="17">Protein kinase domain-containing protein</fullName>
    </recommendedName>
</protein>
<keyword evidence="3" id="KW-0728">SH3 domain</keyword>
<keyword evidence="4" id="KW-0963">Cytoplasm</keyword>
<evidence type="ECO:0000313" key="18">
    <source>
        <dbReference type="Ensembl" id="ENSCSAVP00000004499.1"/>
    </source>
</evidence>
<dbReference type="InterPro" id="IPR017441">
    <property type="entry name" value="Protein_kinase_ATP_BS"/>
</dbReference>
<dbReference type="InterPro" id="IPR049587">
    <property type="entry name" value="TNK-like_SAM"/>
</dbReference>
<evidence type="ECO:0000256" key="13">
    <source>
        <dbReference type="ARBA" id="ARBA00023329"/>
    </source>
</evidence>
<evidence type="ECO:0000256" key="3">
    <source>
        <dbReference type="ARBA" id="ARBA00022443"/>
    </source>
</evidence>
<evidence type="ECO:0000256" key="4">
    <source>
        <dbReference type="ARBA" id="ARBA00022490"/>
    </source>
</evidence>
<evidence type="ECO:0000256" key="9">
    <source>
        <dbReference type="ARBA" id="ARBA00022777"/>
    </source>
</evidence>
<reference evidence="18" key="2">
    <citation type="submission" date="2025-08" db="UniProtKB">
        <authorList>
            <consortium name="Ensembl"/>
        </authorList>
    </citation>
    <scope>IDENTIFICATION</scope>
</reference>
<dbReference type="InterPro" id="IPR011009">
    <property type="entry name" value="Kinase-like_dom_sf"/>
</dbReference>
<evidence type="ECO:0000256" key="7">
    <source>
        <dbReference type="ARBA" id="ARBA00022723"/>
    </source>
</evidence>
<evidence type="ECO:0000256" key="12">
    <source>
        <dbReference type="ARBA" id="ARBA00023137"/>
    </source>
</evidence>
<name>H2YGQ0_CIOSA</name>
<keyword evidence="12" id="KW-0829">Tyrosine-protein kinase</keyword>
<reference evidence="19" key="1">
    <citation type="submission" date="2003-08" db="EMBL/GenBank/DDBJ databases">
        <authorList>
            <person name="Birren B."/>
            <person name="Nusbaum C."/>
            <person name="Abebe A."/>
            <person name="Abouelleil A."/>
            <person name="Adekoya E."/>
            <person name="Ait-zahra M."/>
            <person name="Allen N."/>
            <person name="Allen T."/>
            <person name="An P."/>
            <person name="Anderson M."/>
            <person name="Anderson S."/>
            <person name="Arachchi H."/>
            <person name="Armbruster J."/>
            <person name="Bachantsang P."/>
            <person name="Baldwin J."/>
            <person name="Barry A."/>
            <person name="Bayul T."/>
            <person name="Blitshsteyn B."/>
            <person name="Bloom T."/>
            <person name="Blye J."/>
            <person name="Boguslavskiy L."/>
            <person name="Borowsky M."/>
            <person name="Boukhgalter B."/>
            <person name="Brunache A."/>
            <person name="Butler J."/>
            <person name="Calixte N."/>
            <person name="Calvo S."/>
            <person name="Camarata J."/>
            <person name="Campo K."/>
            <person name="Chang J."/>
            <person name="Cheshatsang Y."/>
            <person name="Citroen M."/>
            <person name="Collymore A."/>
            <person name="Considine T."/>
            <person name="Cook A."/>
            <person name="Cooke P."/>
            <person name="Corum B."/>
            <person name="Cuomo C."/>
            <person name="David R."/>
            <person name="Dawoe T."/>
            <person name="Degray S."/>
            <person name="Dodge S."/>
            <person name="Dooley K."/>
            <person name="Dorje P."/>
            <person name="Dorjee K."/>
            <person name="Dorris L."/>
            <person name="Duffey N."/>
            <person name="Dupes A."/>
            <person name="Elkins T."/>
            <person name="Engels R."/>
            <person name="Erickson J."/>
            <person name="Farina A."/>
            <person name="Faro S."/>
            <person name="Ferreira P."/>
            <person name="Fischer H."/>
            <person name="Fitzgerald M."/>
            <person name="Foley K."/>
            <person name="Gage D."/>
            <person name="Galagan J."/>
            <person name="Gearin G."/>
            <person name="Gnerre S."/>
            <person name="Gnirke A."/>
            <person name="Goyette A."/>
            <person name="Graham J."/>
            <person name="Grandbois E."/>
            <person name="Gyaltsen K."/>
            <person name="Hafez N."/>
            <person name="Hagopian D."/>
            <person name="Hagos B."/>
            <person name="Hall J."/>
            <person name="Hatcher B."/>
            <person name="Heller A."/>
            <person name="Higgins H."/>
            <person name="Honan T."/>
            <person name="Horn A."/>
            <person name="Houde N."/>
            <person name="Hughes L."/>
            <person name="Hulme W."/>
            <person name="Husby E."/>
            <person name="Iliev I."/>
            <person name="Jaffe D."/>
            <person name="Jones C."/>
            <person name="Kamal M."/>
            <person name="Kamat A."/>
            <person name="Kamvysselis M."/>
            <person name="Karlsson E."/>
            <person name="Kells C."/>
            <person name="Kieu A."/>
            <person name="Kisner P."/>
            <person name="Kodira C."/>
            <person name="Kulbokas E."/>
            <person name="Labutti K."/>
            <person name="Lama D."/>
            <person name="Landers T."/>
            <person name="Leger J."/>
            <person name="Levine S."/>
            <person name="Lewis D."/>
            <person name="Lewis T."/>
            <person name="Lindblad-toh K."/>
            <person name="Liu X."/>
            <person name="Lokyitsang T."/>
            <person name="Lokyitsang Y."/>
            <person name="Lucien O."/>
            <person name="Lui A."/>
            <person name="Ma L.J."/>
            <person name="Mabbitt R."/>
            <person name="Macdonald J."/>
            <person name="Maclean C."/>
            <person name="Major J."/>
            <person name="Manning J."/>
            <person name="Marabella R."/>
            <person name="Maru K."/>
            <person name="Matthews C."/>
            <person name="Mauceli E."/>
            <person name="Mccarthy M."/>
            <person name="Mcdonough S."/>
            <person name="Mcghee T."/>
            <person name="Meldrim J."/>
            <person name="Meneus L."/>
            <person name="Mesirov J."/>
            <person name="Mihalev A."/>
            <person name="Mihova T."/>
            <person name="Mikkelsen T."/>
            <person name="Mlenga V."/>
            <person name="Moru K."/>
            <person name="Mozes J."/>
            <person name="Mulrain L."/>
            <person name="Munson G."/>
            <person name="Naylor J."/>
            <person name="Newes C."/>
            <person name="Nguyen C."/>
            <person name="Nguyen N."/>
            <person name="Nguyen T."/>
            <person name="Nicol R."/>
            <person name="Nielsen C."/>
            <person name="Nizzari M."/>
            <person name="Norbu C."/>
            <person name="Norbu N."/>
            <person name="O'donnell P."/>
            <person name="Okoawo O."/>
            <person name="O'leary S."/>
            <person name="Omotosho B."/>
            <person name="O'neill K."/>
            <person name="Osman S."/>
            <person name="Parker S."/>
            <person name="Perrin D."/>
            <person name="Phunkhang P."/>
            <person name="Piqani B."/>
            <person name="Purcell S."/>
            <person name="Rachupka T."/>
            <person name="Ramasamy U."/>
            <person name="Rameau R."/>
            <person name="Ray V."/>
            <person name="Raymond C."/>
            <person name="Retta R."/>
            <person name="Richardson S."/>
            <person name="Rise C."/>
            <person name="Rodriguez J."/>
            <person name="Rogers J."/>
            <person name="Rogov P."/>
            <person name="Rutman M."/>
            <person name="Schupbach R."/>
            <person name="Seaman C."/>
            <person name="Settipalli S."/>
            <person name="Sharpe T."/>
            <person name="Sheridan J."/>
            <person name="Sherpa N."/>
            <person name="Shi J."/>
            <person name="Smirnov S."/>
            <person name="Smith C."/>
            <person name="Sougnez C."/>
            <person name="Spencer B."/>
            <person name="Stalker J."/>
            <person name="Stange-thomann N."/>
            <person name="Stavropoulos S."/>
            <person name="Stetson K."/>
            <person name="Stone C."/>
            <person name="Stone S."/>
            <person name="Stubbs M."/>
            <person name="Talamas J."/>
            <person name="Tchuinga P."/>
            <person name="Tenzing P."/>
            <person name="Tesfaye S."/>
            <person name="Theodore J."/>
            <person name="Thoulutsang Y."/>
            <person name="Topham K."/>
            <person name="Towey S."/>
            <person name="Tsamla T."/>
            <person name="Tsomo N."/>
            <person name="Vallee D."/>
            <person name="Vassiliev H."/>
            <person name="Venkataraman V."/>
            <person name="Vinson J."/>
            <person name="Vo A."/>
            <person name="Wade C."/>
            <person name="Wang S."/>
            <person name="Wangchuk T."/>
            <person name="Wangdi T."/>
            <person name="Whittaker C."/>
            <person name="Wilkinson J."/>
            <person name="Wu Y."/>
            <person name="Wyman D."/>
            <person name="Yadav S."/>
            <person name="Yang S."/>
            <person name="Yang X."/>
            <person name="Yeager S."/>
            <person name="Yee E."/>
            <person name="Young G."/>
            <person name="Zainoun J."/>
            <person name="Zembeck L."/>
            <person name="Zimmer A."/>
            <person name="Zody M."/>
            <person name="Lander E."/>
        </authorList>
    </citation>
    <scope>NUCLEOTIDE SEQUENCE [LARGE SCALE GENOMIC DNA]</scope>
</reference>
<keyword evidence="8 16" id="KW-0547">Nucleotide-binding</keyword>
<dbReference type="SUPFAM" id="SSF56112">
    <property type="entry name" value="Protein kinase-like (PK-like)"/>
    <property type="match status" value="1"/>
</dbReference>
<dbReference type="InterPro" id="IPR050198">
    <property type="entry name" value="Non-receptor_tyrosine_kinases"/>
</dbReference>
<accession>H2YGQ0</accession>
<dbReference type="InterPro" id="IPR001245">
    <property type="entry name" value="Ser-Thr/Tyr_kinase_cat_dom"/>
</dbReference>
<dbReference type="InterPro" id="IPR000719">
    <property type="entry name" value="Prot_kinase_dom"/>
</dbReference>
<evidence type="ECO:0000256" key="16">
    <source>
        <dbReference type="PROSITE-ProRule" id="PRU10141"/>
    </source>
</evidence>
<keyword evidence="11" id="KW-0460">Magnesium</keyword>
<feature type="binding site" evidence="16">
    <location>
        <position position="156"/>
    </location>
    <ligand>
        <name>ATP</name>
        <dbReference type="ChEBI" id="CHEBI:30616"/>
    </ligand>
</feature>
<dbReference type="Gene3D" id="3.30.200.20">
    <property type="entry name" value="Phosphorylase Kinase, domain 1"/>
    <property type="match status" value="1"/>
</dbReference>
<comment type="cofactor">
    <cofactor evidence="1">
        <name>Mg(2+)</name>
        <dbReference type="ChEBI" id="CHEBI:18420"/>
    </cofactor>
</comment>
<keyword evidence="19" id="KW-1185">Reference proteome</keyword>
<dbReference type="OMA" id="GQMPWAG"/>
<sequence>ALENPSSSWLRQLLSDIQLEQFYLKLRDELQVTRLPHFEYVKGEDLDKIGLGKPAQRRLWDAVKKARATQKKSQLIELIYLSCYFWIICHANFASASHAIDNEEKGPEQLLGFGLTCFISEKELTLQEKLGNGSFGVVRKGEWTSPSGATIKVAVKCLKQDMLNDSTVFDDFIKEVNTMHMLDHPNLIRLYGIVISSPMKMVRTEPENIVLALSLLKLNQRNLAYKEWSSHPLVSLLDCLRKYDRHLLFTLCEYTVQIAVGMAYLEHKRFIHDLAARNILLSFKEKVKIGDFGLMRALDTNDDHYVMREKRKVPFAWCAPESLKMRQFSHASDAWMFGITLWEIFTYGQEPWLSYNGAQILHKIEKENERLSQPDNCPDSFYIIMRKCWRLAPSERPSFAKIKEMTYNALPKELKSVSPLVEPGRLAVEVGDSITVLRGRAENYWWKGQNKRTL</sequence>
<keyword evidence="5" id="KW-0723">Serine/threonine-protein kinase</keyword>
<evidence type="ECO:0000256" key="8">
    <source>
        <dbReference type="ARBA" id="ARBA00022741"/>
    </source>
</evidence>
<dbReference type="GO" id="GO:0046872">
    <property type="term" value="F:metal ion binding"/>
    <property type="evidence" value="ECO:0007669"/>
    <property type="project" value="UniProtKB-KW"/>
</dbReference>
<dbReference type="PROSITE" id="PS00107">
    <property type="entry name" value="PROTEIN_KINASE_ATP"/>
    <property type="match status" value="1"/>
</dbReference>
<comment type="subcellular location">
    <subcellularLocation>
        <location evidence="2">Cytoplasmic vesicle</location>
        <location evidence="2">Clathrin-coated vesicle</location>
    </subcellularLocation>
</comment>
<dbReference type="HOGENOM" id="CLU_000288_7_39_1"/>
<comment type="similarity">
    <text evidence="15">Belongs to the protein kinase superfamily. Tyr protein kinase family.</text>
</comment>
<evidence type="ECO:0000256" key="1">
    <source>
        <dbReference type="ARBA" id="ARBA00001946"/>
    </source>
</evidence>
<reference evidence="18" key="3">
    <citation type="submission" date="2025-09" db="UniProtKB">
        <authorList>
            <consortium name="Ensembl"/>
        </authorList>
    </citation>
    <scope>IDENTIFICATION</scope>
</reference>
<evidence type="ECO:0000256" key="14">
    <source>
        <dbReference type="ARBA" id="ARBA00047899"/>
    </source>
</evidence>
<keyword evidence="13" id="KW-0968">Cytoplasmic vesicle</keyword>
<dbReference type="Pfam" id="PF22931">
    <property type="entry name" value="SAM_TNK"/>
    <property type="match status" value="1"/>
</dbReference>
<keyword evidence="9" id="KW-0418">Kinase</keyword>
<keyword evidence="7" id="KW-0479">Metal-binding</keyword>
<dbReference type="GO" id="GO:0004713">
    <property type="term" value="F:protein tyrosine kinase activity"/>
    <property type="evidence" value="ECO:0007669"/>
    <property type="project" value="UniProtKB-KW"/>
</dbReference>
<dbReference type="FunFam" id="3.30.200.20:FF:000107">
    <property type="entry name" value="Putative activated CDC42 kinase 1"/>
    <property type="match status" value="1"/>
</dbReference>
<keyword evidence="6" id="KW-0808">Transferase</keyword>
<organism evidence="18 19">
    <name type="scientific">Ciona savignyi</name>
    <name type="common">Pacific transparent sea squirt</name>
    <dbReference type="NCBI Taxonomy" id="51511"/>
    <lineage>
        <taxon>Eukaryota</taxon>
        <taxon>Metazoa</taxon>
        <taxon>Chordata</taxon>
        <taxon>Tunicata</taxon>
        <taxon>Ascidiacea</taxon>
        <taxon>Phlebobranchia</taxon>
        <taxon>Cionidae</taxon>
        <taxon>Ciona</taxon>
    </lineage>
</organism>
<evidence type="ECO:0000256" key="6">
    <source>
        <dbReference type="ARBA" id="ARBA00022679"/>
    </source>
</evidence>
<dbReference type="GeneTree" id="ENSGT00940000160853"/>
<evidence type="ECO:0000313" key="19">
    <source>
        <dbReference type="Proteomes" id="UP000007875"/>
    </source>
</evidence>
<dbReference type="GO" id="GO:0004674">
    <property type="term" value="F:protein serine/threonine kinase activity"/>
    <property type="evidence" value="ECO:0007669"/>
    <property type="project" value="UniProtKB-KW"/>
</dbReference>
<dbReference type="Pfam" id="PF07714">
    <property type="entry name" value="PK_Tyr_Ser-Thr"/>
    <property type="match status" value="1"/>
</dbReference>
<proteinExistence type="inferred from homology"/>